<dbReference type="Proteomes" id="UP000006241">
    <property type="component" value="Unassembled WGS sequence"/>
</dbReference>
<dbReference type="HOGENOM" id="CLU_1224247_0_0_10"/>
<gene>
    <name evidence="1" type="ORF">HMPREF0765_2085</name>
</gene>
<protein>
    <recommendedName>
        <fullName evidence="3">LPS glycosyltransferase</fullName>
    </recommendedName>
</protein>
<evidence type="ECO:0000313" key="2">
    <source>
        <dbReference type="Proteomes" id="UP000006241"/>
    </source>
</evidence>
<dbReference type="AlphaFoldDB" id="C2FXM9"/>
<evidence type="ECO:0000313" key="1">
    <source>
        <dbReference type="EMBL" id="EEI92470.1"/>
    </source>
</evidence>
<organism evidence="1 2">
    <name type="scientific">Sphingobacterium spiritivorum ATCC 33300</name>
    <dbReference type="NCBI Taxonomy" id="525372"/>
    <lineage>
        <taxon>Bacteria</taxon>
        <taxon>Pseudomonadati</taxon>
        <taxon>Bacteroidota</taxon>
        <taxon>Sphingobacteriia</taxon>
        <taxon>Sphingobacteriales</taxon>
        <taxon>Sphingobacteriaceae</taxon>
        <taxon>Sphingobacterium</taxon>
    </lineage>
</organism>
<dbReference type="RefSeq" id="WP_003010286.1">
    <property type="nucleotide sequence ID" value="NZ_GG668633.1"/>
</dbReference>
<proteinExistence type="predicted"/>
<comment type="caution">
    <text evidence="1">The sequence shown here is derived from an EMBL/GenBank/DDBJ whole genome shotgun (WGS) entry which is preliminary data.</text>
</comment>
<sequence length="222" mass="25914">MYEELVIPVYLINLPERKDRLKHSMTQFKDKSEFYITIIEACKHERGNYGLWMSIVKAVKMAKDNDDDVMILCEDDHKFTSDYTKEILFRNIIESNEEGAKILLGGVSNFNQAIPLSTNRCWVDFFQYTQFTIIFKSFFDEILSEPFGAEDAADLKFSHMTSHKMIFYPFISVHKDFGYSDIPVPGLDTARYSLLFENSMKKLDKIYQIKEKLKACTIQGDE</sequence>
<evidence type="ECO:0008006" key="3">
    <source>
        <dbReference type="Google" id="ProtNLM"/>
    </source>
</evidence>
<accession>C2FXM9</accession>
<name>C2FXM9_SPHSI</name>
<reference evidence="1 2" key="1">
    <citation type="submission" date="2009-01" db="EMBL/GenBank/DDBJ databases">
        <authorList>
            <person name="Qin X."/>
            <person name="Bachman B."/>
            <person name="Battles P."/>
            <person name="Bell A."/>
            <person name="Bess C."/>
            <person name="Bickham C."/>
            <person name="Chaboub L."/>
            <person name="Chen D."/>
            <person name="Coyle M."/>
            <person name="Deiros D.R."/>
            <person name="Dinh H."/>
            <person name="Forbes L."/>
            <person name="Fowler G."/>
            <person name="Francisco L."/>
            <person name="Fu Q."/>
            <person name="Gubbala S."/>
            <person name="Hale W."/>
            <person name="Han Y."/>
            <person name="Hemphill L."/>
            <person name="Highlander S.K."/>
            <person name="Hirani K."/>
            <person name="Hogues M."/>
            <person name="Jackson L."/>
            <person name="Jakkamsetti A."/>
            <person name="Javaid M."/>
            <person name="Jiang H."/>
            <person name="Korchina V."/>
            <person name="Kovar C."/>
            <person name="Lara F."/>
            <person name="Lee S."/>
            <person name="Mata R."/>
            <person name="Mathew T."/>
            <person name="Moen C."/>
            <person name="Morales K."/>
            <person name="Munidasa M."/>
            <person name="Nazareth L."/>
            <person name="Ngo R."/>
            <person name="Nguyen L."/>
            <person name="Okwuonu G."/>
            <person name="Ongeri F."/>
            <person name="Patil S."/>
            <person name="Petrosino J."/>
            <person name="Pham C."/>
            <person name="Pham P."/>
            <person name="Pu L.-L."/>
            <person name="Puazo M."/>
            <person name="Raj R."/>
            <person name="Reid J."/>
            <person name="Rouhana J."/>
            <person name="Saada N."/>
            <person name="Shang Y."/>
            <person name="Simmons D."/>
            <person name="Thornton R."/>
            <person name="Warren J."/>
            <person name="Weissenberger G."/>
            <person name="Zhang J."/>
            <person name="Zhang L."/>
            <person name="Zhou C."/>
            <person name="Zhu D."/>
            <person name="Muzny D."/>
            <person name="Worley K."/>
            <person name="Gibbs R."/>
        </authorList>
    </citation>
    <scope>NUCLEOTIDE SEQUENCE [LARGE SCALE GENOMIC DNA]</scope>
    <source>
        <strain evidence="1 2">ATCC 33300</strain>
    </source>
</reference>
<dbReference type="EMBL" id="ACHB01000048">
    <property type="protein sequence ID" value="EEI92470.1"/>
    <property type="molecule type" value="Genomic_DNA"/>
</dbReference>